<dbReference type="PATRIC" id="fig|270351.10.peg.7399"/>
<dbReference type="PROSITE" id="PS50887">
    <property type="entry name" value="GGDEF"/>
    <property type="match status" value="1"/>
</dbReference>
<evidence type="ECO:0000259" key="2">
    <source>
        <dbReference type="PROSITE" id="PS50883"/>
    </source>
</evidence>
<feature type="transmembrane region" description="Helical" evidence="1">
    <location>
        <begin position="84"/>
        <end position="102"/>
    </location>
</feature>
<dbReference type="NCBIfam" id="TIGR00254">
    <property type="entry name" value="GGDEF"/>
    <property type="match status" value="1"/>
</dbReference>
<name>A0A0C6FPK2_9HYPH</name>
<dbReference type="GO" id="GO:0016020">
    <property type="term" value="C:membrane"/>
    <property type="evidence" value="ECO:0007669"/>
    <property type="project" value="UniProtKB-UniRule"/>
</dbReference>
<dbReference type="SMART" id="SM00052">
    <property type="entry name" value="EAL"/>
    <property type="match status" value="1"/>
</dbReference>
<dbReference type="InterPro" id="IPR029787">
    <property type="entry name" value="Nucleotide_cyclase"/>
</dbReference>
<dbReference type="InterPro" id="IPR035919">
    <property type="entry name" value="EAL_sf"/>
</dbReference>
<evidence type="ECO:0000259" key="3">
    <source>
        <dbReference type="PROSITE" id="PS50887"/>
    </source>
</evidence>
<dbReference type="PROSITE" id="PS50924">
    <property type="entry name" value="MHYT"/>
    <property type="match status" value="1"/>
</dbReference>
<dbReference type="PROSITE" id="PS50883">
    <property type="entry name" value="EAL"/>
    <property type="match status" value="1"/>
</dbReference>
<keyword evidence="5" id="KW-0614">Plasmid</keyword>
<keyword evidence="1" id="KW-1133">Transmembrane helix</keyword>
<dbReference type="OrthoDB" id="9814202at2"/>
<dbReference type="KEGG" id="maqu:Maq22A_2p42455"/>
<dbReference type="InterPro" id="IPR005330">
    <property type="entry name" value="MHYT_dom"/>
</dbReference>
<feature type="transmembrane region" description="Helical" evidence="1">
    <location>
        <begin position="14"/>
        <end position="36"/>
    </location>
</feature>
<evidence type="ECO:0000313" key="6">
    <source>
        <dbReference type="Proteomes" id="UP000061432"/>
    </source>
</evidence>
<sequence>MQLPLTHLLDTQSAGFLLAAIVLCYLSAWLLMHFVQQAENAAEGAVKWWLLGTAVVGGTGVWTTHFVAMLGYRTDLLLSYDSTRTLGSAFVAIVAVGGPLAVSARCTRTWTCATAGVLSGLGIGAVHLIGMAALKDCTQAHSFALDVIACLIGAACMALARIAARRDYKPTATNSLLVAAVCGTHFVSIAGTELMGAASDQLIPVMQLQLGLLAVTGAVTLLVGTLLALLVARRLEGQETIHARILATTLHNMSNGILKISKDEIVEIFNEKLCTMLLLPPGGMVRGMTLSSFLQMTGSANGWDKHRIDRVIANHREWMAGSVETLVEHTFDDGRILSIACQPTDDGAVLTFDDISREKRAQQEILHLAYHDPLTGLANRRSLIEHMDQLHTSNDLYELLLIDLDRFKAVNDTFGHGTGDRLLIKVAERLRALAGEVGFVARLGGDEMAVIVRSDPASATRLAEDIIVAVEKSYTLTDFTVSIGCSIGLCGCEDRSSPEELMQRADIALYEAKRHGRGRAVRYAPGMIEAVAERHALERDLRLALADHQFHLVFQPIMTLSNDAIVGYEALIRWQHPTRGFVSPVSFIPMAEETGLIMPIGAWVLNEACRRATLWPAQQHVAVNVSAVQLRSPKLLAHITSALADSGLPPHRLEIELTETALVEDGPQVAHTLSALRQLGLKIAMDDFGTGYSSLAHLRDLPLDRIKIDRSFVSAALHDKHSMAVVKAITQMGSDMGIVTIAEGVEDADQLALLRSLGCDAVQGYLIGRPERQMNYCPPAAISTHVN</sequence>
<reference evidence="6" key="2">
    <citation type="submission" date="2015-01" db="EMBL/GenBank/DDBJ databases">
        <title>Complete genome sequence of Methylobacterium aquaticum strain 22A.</title>
        <authorList>
            <person name="Tani A."/>
            <person name="Ogura Y."/>
            <person name="Hayashi T."/>
        </authorList>
    </citation>
    <scope>NUCLEOTIDE SEQUENCE [LARGE SCALE GENOMIC DNA]</scope>
    <source>
        <strain evidence="6">MA-22A</strain>
        <plasmid evidence="6">Plasmid pMaq22A_2p DNA</plasmid>
    </source>
</reference>
<dbReference type="CDD" id="cd01948">
    <property type="entry name" value="EAL"/>
    <property type="match status" value="1"/>
</dbReference>
<dbReference type="InterPro" id="IPR052155">
    <property type="entry name" value="Biofilm_reg_signaling"/>
</dbReference>
<dbReference type="PANTHER" id="PTHR44757">
    <property type="entry name" value="DIGUANYLATE CYCLASE DGCP"/>
    <property type="match status" value="1"/>
</dbReference>
<dbReference type="Pfam" id="PF03707">
    <property type="entry name" value="MHYT"/>
    <property type="match status" value="1"/>
</dbReference>
<dbReference type="EMBL" id="AP014706">
    <property type="protein sequence ID" value="BAQ50223.1"/>
    <property type="molecule type" value="Genomic_DNA"/>
</dbReference>
<dbReference type="Gene3D" id="3.20.20.450">
    <property type="entry name" value="EAL domain"/>
    <property type="match status" value="1"/>
</dbReference>
<reference evidence="5 6" key="1">
    <citation type="journal article" date="2015" name="Genome Announc.">
        <title>Complete Genome Sequence of Methylobacterium aquaticum Strain 22A, Isolated from Racomitrium japonicum Moss.</title>
        <authorList>
            <person name="Tani A."/>
            <person name="Ogura Y."/>
            <person name="Hayashi T."/>
            <person name="Kimbara K."/>
        </authorList>
    </citation>
    <scope>NUCLEOTIDE SEQUENCE [LARGE SCALE GENOMIC DNA]</scope>
    <source>
        <strain evidence="5 6">MA-22A</strain>
        <plasmid evidence="6">Plasmid pMaq22A_2p DNA</plasmid>
    </source>
</reference>
<keyword evidence="1" id="KW-0472">Membrane</keyword>
<feature type="transmembrane region" description="Helical" evidence="1">
    <location>
        <begin position="140"/>
        <end position="164"/>
    </location>
</feature>
<geneLocation type="plasmid" evidence="6">
    <name>pMaq22A_2p DNA</name>
</geneLocation>
<feature type="domain" description="MHYT" evidence="4">
    <location>
        <begin position="12"/>
        <end position="203"/>
    </location>
</feature>
<dbReference type="SUPFAM" id="SSF141868">
    <property type="entry name" value="EAL domain-like"/>
    <property type="match status" value="1"/>
</dbReference>
<dbReference type="Pfam" id="PF12860">
    <property type="entry name" value="PAS_7"/>
    <property type="match status" value="1"/>
</dbReference>
<evidence type="ECO:0000259" key="4">
    <source>
        <dbReference type="PROSITE" id="PS50924"/>
    </source>
</evidence>
<proteinExistence type="predicted"/>
<dbReference type="PANTHER" id="PTHR44757:SF2">
    <property type="entry name" value="BIOFILM ARCHITECTURE MAINTENANCE PROTEIN MBAA"/>
    <property type="match status" value="1"/>
</dbReference>
<feature type="domain" description="EAL" evidence="2">
    <location>
        <begin position="534"/>
        <end position="784"/>
    </location>
</feature>
<accession>A0A0C6FPK2</accession>
<dbReference type="SUPFAM" id="SSF55073">
    <property type="entry name" value="Nucleotide cyclase"/>
    <property type="match status" value="1"/>
</dbReference>
<dbReference type="InterPro" id="IPR001633">
    <property type="entry name" value="EAL_dom"/>
</dbReference>
<feature type="domain" description="GGDEF" evidence="3">
    <location>
        <begin position="395"/>
        <end position="525"/>
    </location>
</feature>
<feature type="transmembrane region" description="Helical" evidence="1">
    <location>
        <begin position="114"/>
        <end position="134"/>
    </location>
</feature>
<keyword evidence="1" id="KW-0812">Transmembrane</keyword>
<dbReference type="Pfam" id="PF00990">
    <property type="entry name" value="GGDEF"/>
    <property type="match status" value="1"/>
</dbReference>
<dbReference type="InterPro" id="IPR043128">
    <property type="entry name" value="Rev_trsase/Diguanyl_cyclase"/>
</dbReference>
<organism evidence="5 6">
    <name type="scientific">Methylobacterium aquaticum</name>
    <dbReference type="NCBI Taxonomy" id="270351"/>
    <lineage>
        <taxon>Bacteria</taxon>
        <taxon>Pseudomonadati</taxon>
        <taxon>Pseudomonadota</taxon>
        <taxon>Alphaproteobacteria</taxon>
        <taxon>Hyphomicrobiales</taxon>
        <taxon>Methylobacteriaceae</taxon>
        <taxon>Methylobacterium</taxon>
    </lineage>
</organism>
<dbReference type="Pfam" id="PF00563">
    <property type="entry name" value="EAL"/>
    <property type="match status" value="1"/>
</dbReference>
<dbReference type="InterPro" id="IPR000160">
    <property type="entry name" value="GGDEF_dom"/>
</dbReference>
<protein>
    <submittedName>
        <fullName evidence="5">Predicted signal transduction protein containing a membrane domain, an EAL and a GGDEF domain</fullName>
    </submittedName>
</protein>
<feature type="transmembrane region" description="Helical" evidence="1">
    <location>
        <begin position="48"/>
        <end position="72"/>
    </location>
</feature>
<dbReference type="AlphaFoldDB" id="A0A0C6FPK2"/>
<dbReference type="CDD" id="cd01949">
    <property type="entry name" value="GGDEF"/>
    <property type="match status" value="1"/>
</dbReference>
<gene>
    <name evidence="5" type="ORF">Maq22A_2p42455</name>
</gene>
<feature type="transmembrane region" description="Helical" evidence="1">
    <location>
        <begin position="210"/>
        <end position="232"/>
    </location>
</feature>
<dbReference type="Gene3D" id="3.30.70.270">
    <property type="match status" value="1"/>
</dbReference>
<dbReference type="Proteomes" id="UP000061432">
    <property type="component" value="Plasmid pMaq22A_2p"/>
</dbReference>
<dbReference type="Gene3D" id="3.30.450.20">
    <property type="entry name" value="PAS domain"/>
    <property type="match status" value="1"/>
</dbReference>
<dbReference type="SMART" id="SM00267">
    <property type="entry name" value="GGDEF"/>
    <property type="match status" value="1"/>
</dbReference>
<dbReference type="RefSeq" id="WP_060851252.1">
    <property type="nucleotide sequence ID" value="NZ_AP014706.1"/>
</dbReference>
<evidence type="ECO:0000313" key="5">
    <source>
        <dbReference type="EMBL" id="BAQ50223.1"/>
    </source>
</evidence>
<evidence type="ECO:0000256" key="1">
    <source>
        <dbReference type="PROSITE-ProRule" id="PRU00244"/>
    </source>
</evidence>